<dbReference type="Proteomes" id="UP001437256">
    <property type="component" value="Unassembled WGS sequence"/>
</dbReference>
<feature type="compositionally biased region" description="Acidic residues" evidence="1">
    <location>
        <begin position="114"/>
        <end position="148"/>
    </location>
</feature>
<feature type="compositionally biased region" description="Polar residues" evidence="1">
    <location>
        <begin position="100"/>
        <end position="109"/>
    </location>
</feature>
<keyword evidence="3" id="KW-1185">Reference proteome</keyword>
<dbReference type="EMBL" id="JBBXMP010000111">
    <property type="protein sequence ID" value="KAL0062222.1"/>
    <property type="molecule type" value="Genomic_DNA"/>
</dbReference>
<feature type="region of interest" description="Disordered" evidence="1">
    <location>
        <begin position="73"/>
        <end position="156"/>
    </location>
</feature>
<name>A0ABR2ZKN4_9AGAR</name>
<sequence>MASLFAARTASGGGEYSLVFLPILPTTPRILLANVRDKGVCSYPCCLTPKSSSGERAWDWIFLEDGDDILTDADDERTEESAAKLDDVTSRISTTREMESSSNNGNRSLKMSADDVEKEDAVEDDPSVDVSSDDDAMDDDDDEADGGDSDSNYGDL</sequence>
<feature type="compositionally biased region" description="Basic and acidic residues" evidence="1">
    <location>
        <begin position="79"/>
        <end position="99"/>
    </location>
</feature>
<protein>
    <submittedName>
        <fullName evidence="2">Uncharacterized protein</fullName>
    </submittedName>
</protein>
<evidence type="ECO:0000256" key="1">
    <source>
        <dbReference type="SAM" id="MobiDB-lite"/>
    </source>
</evidence>
<evidence type="ECO:0000313" key="2">
    <source>
        <dbReference type="EMBL" id="KAL0062222.1"/>
    </source>
</evidence>
<accession>A0ABR2ZKN4</accession>
<comment type="caution">
    <text evidence="2">The sequence shown here is derived from an EMBL/GenBank/DDBJ whole genome shotgun (WGS) entry which is preliminary data.</text>
</comment>
<reference evidence="2 3" key="1">
    <citation type="submission" date="2024-05" db="EMBL/GenBank/DDBJ databases">
        <title>A draft genome resource for the thread blight pathogen Marasmius tenuissimus strain MS-2.</title>
        <authorList>
            <person name="Yulfo-Soto G.E."/>
            <person name="Baruah I.K."/>
            <person name="Amoako-Attah I."/>
            <person name="Bukari Y."/>
            <person name="Meinhardt L.W."/>
            <person name="Bailey B.A."/>
            <person name="Cohen S.P."/>
        </authorList>
    </citation>
    <scope>NUCLEOTIDE SEQUENCE [LARGE SCALE GENOMIC DNA]</scope>
    <source>
        <strain evidence="2 3">MS-2</strain>
    </source>
</reference>
<proteinExistence type="predicted"/>
<gene>
    <name evidence="2" type="ORF">AAF712_010904</name>
</gene>
<organism evidence="2 3">
    <name type="scientific">Marasmius tenuissimus</name>
    <dbReference type="NCBI Taxonomy" id="585030"/>
    <lineage>
        <taxon>Eukaryota</taxon>
        <taxon>Fungi</taxon>
        <taxon>Dikarya</taxon>
        <taxon>Basidiomycota</taxon>
        <taxon>Agaricomycotina</taxon>
        <taxon>Agaricomycetes</taxon>
        <taxon>Agaricomycetidae</taxon>
        <taxon>Agaricales</taxon>
        <taxon>Marasmiineae</taxon>
        <taxon>Marasmiaceae</taxon>
        <taxon>Marasmius</taxon>
    </lineage>
</organism>
<evidence type="ECO:0000313" key="3">
    <source>
        <dbReference type="Proteomes" id="UP001437256"/>
    </source>
</evidence>